<dbReference type="RefSeq" id="XP_013342760.1">
    <property type="nucleotide sequence ID" value="XM_013487306.1"/>
</dbReference>
<organism evidence="2 3">
    <name type="scientific">Aureobasidium subglaciale (strain EXF-2481)</name>
    <name type="common">Aureobasidium pullulans var. subglaciale</name>
    <dbReference type="NCBI Taxonomy" id="1043005"/>
    <lineage>
        <taxon>Eukaryota</taxon>
        <taxon>Fungi</taxon>
        <taxon>Dikarya</taxon>
        <taxon>Ascomycota</taxon>
        <taxon>Pezizomycotina</taxon>
        <taxon>Dothideomycetes</taxon>
        <taxon>Dothideomycetidae</taxon>
        <taxon>Dothideales</taxon>
        <taxon>Saccotheciaceae</taxon>
        <taxon>Aureobasidium</taxon>
    </lineage>
</organism>
<dbReference type="InterPro" id="IPR014710">
    <property type="entry name" value="RmlC-like_jellyroll"/>
</dbReference>
<evidence type="ECO:0000313" key="3">
    <source>
        <dbReference type="Proteomes" id="UP000030641"/>
    </source>
</evidence>
<name>A0A074Y9B4_AURSE</name>
<protein>
    <recommendedName>
        <fullName evidence="1">JmjC domain-containing protein</fullName>
    </recommendedName>
</protein>
<dbReference type="InterPro" id="IPR041667">
    <property type="entry name" value="Cupin_8"/>
</dbReference>
<dbReference type="Proteomes" id="UP000030641">
    <property type="component" value="Unassembled WGS sequence"/>
</dbReference>
<dbReference type="SUPFAM" id="SSF51197">
    <property type="entry name" value="Clavaminate synthase-like"/>
    <property type="match status" value="1"/>
</dbReference>
<dbReference type="HOGENOM" id="CLU_016785_6_0_1"/>
<evidence type="ECO:0000259" key="1">
    <source>
        <dbReference type="PROSITE" id="PS51184"/>
    </source>
</evidence>
<dbReference type="OrthoDB" id="415358at2759"/>
<dbReference type="InterPro" id="IPR003347">
    <property type="entry name" value="JmjC_dom"/>
</dbReference>
<reference evidence="2 3" key="1">
    <citation type="journal article" date="2014" name="BMC Genomics">
        <title>Genome sequencing of four Aureobasidium pullulans varieties: biotechnological potential, stress tolerance, and description of new species.</title>
        <authorList>
            <person name="Gostin Ar C."/>
            <person name="Ohm R.A."/>
            <person name="Kogej T."/>
            <person name="Sonjak S."/>
            <person name="Turk M."/>
            <person name="Zajc J."/>
            <person name="Zalar P."/>
            <person name="Grube M."/>
            <person name="Sun H."/>
            <person name="Han J."/>
            <person name="Sharma A."/>
            <person name="Chiniquy J."/>
            <person name="Ngan C.Y."/>
            <person name="Lipzen A."/>
            <person name="Barry K."/>
            <person name="Grigoriev I.V."/>
            <person name="Gunde-Cimerman N."/>
        </authorList>
    </citation>
    <scope>NUCLEOTIDE SEQUENCE [LARGE SCALE GENOMIC DNA]</scope>
    <source>
        <strain evidence="2 3">EXF-2481</strain>
    </source>
</reference>
<dbReference type="SMART" id="SM00558">
    <property type="entry name" value="JmjC"/>
    <property type="match status" value="1"/>
</dbReference>
<dbReference type="PROSITE" id="PS51184">
    <property type="entry name" value="JMJC"/>
    <property type="match status" value="1"/>
</dbReference>
<dbReference type="AlphaFoldDB" id="A0A074Y9B4"/>
<dbReference type="OMA" id="YWHDMEF"/>
<evidence type="ECO:0000313" key="2">
    <source>
        <dbReference type="EMBL" id="KEQ94350.1"/>
    </source>
</evidence>
<dbReference type="InParanoid" id="A0A074Y9B4"/>
<dbReference type="STRING" id="1043005.A0A074Y9B4"/>
<dbReference type="PANTHER" id="PTHR12461">
    <property type="entry name" value="HYPOXIA-INDUCIBLE FACTOR 1 ALPHA INHIBITOR-RELATED"/>
    <property type="match status" value="1"/>
</dbReference>
<dbReference type="PANTHER" id="PTHR12461:SF99">
    <property type="entry name" value="BIFUNCTIONAL PEPTIDASE AND (3S)-LYSYL HYDROXYLASE JMJD7"/>
    <property type="match status" value="1"/>
</dbReference>
<dbReference type="Gene3D" id="2.60.120.10">
    <property type="entry name" value="Jelly Rolls"/>
    <property type="match status" value="1"/>
</dbReference>
<sequence length="371" mass="42158">MTLPISQTTSLDSTLPFQDTNYYKTREDMEQSTARHQGDCADKLTAAVRDLITTYDELNAALIDELYEEPSALEFMQYVASNRPFVVRKAAEDWAAVQKWDSHYLLKVLGDSLVNVAITPFGNADAVLKEDDGSLSYVKPLERLEPFDKVVRYIAEQESNQSETSSPIKYAQTQNDNLRNEYSSLFEDVPSDIPFARIALRKKPEAVNFWLGNSLSTTSLHKDNYENLYVQVRGQKHFVIMPPVAAAAVNEQNIPGTTYISTNEDEKAELKIDDLEHVLDEPELIVPVPTWDPDFPDIRPTTYSKLVTPMRVTLNEGDMMYLPAMWYHKVGQSCGDEGYCCAVNYWYDMEFGGSFWASNAFFRDVARVVNN</sequence>
<accession>A0A074Y9B4</accession>
<dbReference type="Pfam" id="PF13621">
    <property type="entry name" value="Cupin_8"/>
    <property type="match status" value="1"/>
</dbReference>
<gene>
    <name evidence="2" type="ORF">AUEXF2481DRAFT_5841</name>
</gene>
<proteinExistence type="predicted"/>
<feature type="domain" description="JmjC" evidence="1">
    <location>
        <begin position="178"/>
        <end position="362"/>
    </location>
</feature>
<keyword evidence="3" id="KW-1185">Reference proteome</keyword>
<dbReference type="EMBL" id="KL584762">
    <property type="protein sequence ID" value="KEQ94350.1"/>
    <property type="molecule type" value="Genomic_DNA"/>
</dbReference>
<dbReference type="GeneID" id="25369227"/>